<protein>
    <submittedName>
        <fullName evidence="2">Teichoic acid D-Ala incorporation-associated protein DltX</fullName>
    </submittedName>
</protein>
<reference evidence="2" key="2">
    <citation type="submission" date="2021-04" db="EMBL/GenBank/DDBJ databases">
        <authorList>
            <person name="Gilroy R."/>
        </authorList>
    </citation>
    <scope>NUCLEOTIDE SEQUENCE</scope>
    <source>
        <strain evidence="2">ChiHejej3B27-2180</strain>
    </source>
</reference>
<keyword evidence="1" id="KW-0812">Transmembrane</keyword>
<proteinExistence type="predicted"/>
<organism evidence="2 3">
    <name type="scientific">Candidatus Limosilactobacillus merdipullorum</name>
    <dbReference type="NCBI Taxonomy" id="2838653"/>
    <lineage>
        <taxon>Bacteria</taxon>
        <taxon>Bacillati</taxon>
        <taxon>Bacillota</taxon>
        <taxon>Bacilli</taxon>
        <taxon>Lactobacillales</taxon>
        <taxon>Lactobacillaceae</taxon>
        <taxon>Limosilactobacillus</taxon>
    </lineage>
</organism>
<name>A0A9D1QQ94_9LACO</name>
<dbReference type="InterPro" id="IPR021008">
    <property type="entry name" value="DltX"/>
</dbReference>
<sequence length="46" mass="5427">MFAKLNNHPTAKFWLTTLLYFVVLMLVIYLYGYFGAGQAPFIYNEF</sequence>
<dbReference type="Proteomes" id="UP000886878">
    <property type="component" value="Unassembled WGS sequence"/>
</dbReference>
<accession>A0A9D1QQ94</accession>
<keyword evidence="1" id="KW-0472">Membrane</keyword>
<gene>
    <name evidence="2" type="ORF">H9876_04395</name>
</gene>
<feature type="transmembrane region" description="Helical" evidence="1">
    <location>
        <begin position="12"/>
        <end position="34"/>
    </location>
</feature>
<comment type="caution">
    <text evidence="2">The sequence shown here is derived from an EMBL/GenBank/DDBJ whole genome shotgun (WGS) entry which is preliminary data.</text>
</comment>
<dbReference type="AlphaFoldDB" id="A0A9D1QQ94"/>
<evidence type="ECO:0000313" key="2">
    <source>
        <dbReference type="EMBL" id="HIW70594.1"/>
    </source>
</evidence>
<keyword evidence="1" id="KW-1133">Transmembrane helix</keyword>
<reference evidence="2" key="1">
    <citation type="journal article" date="2021" name="PeerJ">
        <title>Extensive microbial diversity within the chicken gut microbiome revealed by metagenomics and culture.</title>
        <authorList>
            <person name="Gilroy R."/>
            <person name="Ravi A."/>
            <person name="Getino M."/>
            <person name="Pursley I."/>
            <person name="Horton D.L."/>
            <person name="Alikhan N.F."/>
            <person name="Baker D."/>
            <person name="Gharbi K."/>
            <person name="Hall N."/>
            <person name="Watson M."/>
            <person name="Adriaenssens E.M."/>
            <person name="Foster-Nyarko E."/>
            <person name="Jarju S."/>
            <person name="Secka A."/>
            <person name="Antonio M."/>
            <person name="Oren A."/>
            <person name="Chaudhuri R.R."/>
            <person name="La Ragione R."/>
            <person name="Hildebrand F."/>
            <person name="Pallen M.J."/>
        </authorList>
    </citation>
    <scope>NUCLEOTIDE SEQUENCE</scope>
    <source>
        <strain evidence="2">ChiHejej3B27-2180</strain>
    </source>
</reference>
<evidence type="ECO:0000256" key="1">
    <source>
        <dbReference type="SAM" id="Phobius"/>
    </source>
</evidence>
<dbReference type="Pfam" id="PF12459">
    <property type="entry name" value="DltX"/>
    <property type="match status" value="1"/>
</dbReference>
<dbReference type="EMBL" id="DXGK01000089">
    <property type="protein sequence ID" value="HIW70594.1"/>
    <property type="molecule type" value="Genomic_DNA"/>
</dbReference>
<evidence type="ECO:0000313" key="3">
    <source>
        <dbReference type="Proteomes" id="UP000886878"/>
    </source>
</evidence>